<accession>A0A1I2FSX4</accession>
<evidence type="ECO:0000313" key="1">
    <source>
        <dbReference type="EMBL" id="SFF07596.1"/>
    </source>
</evidence>
<dbReference type="PROSITE" id="PS51257">
    <property type="entry name" value="PROKAR_LIPOPROTEIN"/>
    <property type="match status" value="1"/>
</dbReference>
<dbReference type="EMBL" id="FONQ01000008">
    <property type="protein sequence ID" value="SFF07596.1"/>
    <property type="molecule type" value="Genomic_DNA"/>
</dbReference>
<evidence type="ECO:0000313" key="2">
    <source>
        <dbReference type="Proteomes" id="UP000198596"/>
    </source>
</evidence>
<organism evidence="1 2">
    <name type="scientific">Flavobacterium xueshanense</name>
    <dbReference type="NCBI Taxonomy" id="935223"/>
    <lineage>
        <taxon>Bacteria</taxon>
        <taxon>Pseudomonadati</taxon>
        <taxon>Bacteroidota</taxon>
        <taxon>Flavobacteriia</taxon>
        <taxon>Flavobacteriales</taxon>
        <taxon>Flavobacteriaceae</taxon>
        <taxon>Flavobacterium</taxon>
    </lineage>
</organism>
<dbReference type="OrthoDB" id="1143855at2"/>
<keyword evidence="2" id="KW-1185">Reference proteome</keyword>
<evidence type="ECO:0008006" key="3">
    <source>
        <dbReference type="Google" id="ProtNLM"/>
    </source>
</evidence>
<gene>
    <name evidence="1" type="ORF">SAMN04488131_10876</name>
</gene>
<dbReference type="Proteomes" id="UP000198596">
    <property type="component" value="Unassembled WGS sequence"/>
</dbReference>
<name>A0A1I2FSX4_9FLAO</name>
<dbReference type="RefSeq" id="WP_091205211.1">
    <property type="nucleotide sequence ID" value="NZ_FONQ01000008.1"/>
</dbReference>
<dbReference type="STRING" id="935223.SAMN04488131_10876"/>
<dbReference type="AlphaFoldDB" id="A0A1I2FSX4"/>
<protein>
    <recommendedName>
        <fullName evidence="3">Lipocalin-like domain-containing protein</fullName>
    </recommendedName>
</protein>
<sequence length="146" mass="17040">MKKTYSILLIAFLFVACQQKIKPEDISKINGYWEVEKVVFDSIKDKEYKVNEVYDYFEIEKSKGIRKKVMPQLDGTFLVNDAYENVTVRFDGGKVFLDYSTPYMKWSEELIALSAEELVLLNKEKIEYHYKKATPINLLGDGKTTK</sequence>
<reference evidence="2" key="1">
    <citation type="submission" date="2016-10" db="EMBL/GenBank/DDBJ databases">
        <authorList>
            <person name="Varghese N."/>
            <person name="Submissions S."/>
        </authorList>
    </citation>
    <scope>NUCLEOTIDE SEQUENCE [LARGE SCALE GENOMIC DNA]</scope>
    <source>
        <strain evidence="2">CGMCC 1.9227</strain>
    </source>
</reference>
<proteinExistence type="predicted"/>